<dbReference type="EMBL" id="JARKNE010000007">
    <property type="protein sequence ID" value="KAK5818875.1"/>
    <property type="molecule type" value="Genomic_DNA"/>
</dbReference>
<feature type="region of interest" description="Disordered" evidence="1">
    <location>
        <begin position="29"/>
        <end position="48"/>
    </location>
</feature>
<accession>A0ABR0PCI1</accession>
<organism evidence="2 3">
    <name type="scientific">Gossypium arboreum</name>
    <name type="common">Tree cotton</name>
    <name type="synonym">Gossypium nanking</name>
    <dbReference type="NCBI Taxonomy" id="29729"/>
    <lineage>
        <taxon>Eukaryota</taxon>
        <taxon>Viridiplantae</taxon>
        <taxon>Streptophyta</taxon>
        <taxon>Embryophyta</taxon>
        <taxon>Tracheophyta</taxon>
        <taxon>Spermatophyta</taxon>
        <taxon>Magnoliopsida</taxon>
        <taxon>eudicotyledons</taxon>
        <taxon>Gunneridae</taxon>
        <taxon>Pentapetalae</taxon>
        <taxon>rosids</taxon>
        <taxon>malvids</taxon>
        <taxon>Malvales</taxon>
        <taxon>Malvaceae</taxon>
        <taxon>Malvoideae</taxon>
        <taxon>Gossypium</taxon>
    </lineage>
</organism>
<reference evidence="2 3" key="1">
    <citation type="submission" date="2023-03" db="EMBL/GenBank/DDBJ databases">
        <title>WGS of Gossypium arboreum.</title>
        <authorList>
            <person name="Yu D."/>
        </authorList>
    </citation>
    <scope>NUCLEOTIDE SEQUENCE [LARGE SCALE GENOMIC DNA]</scope>
    <source>
        <tissue evidence="2">Leaf</tissue>
    </source>
</reference>
<proteinExistence type="predicted"/>
<evidence type="ECO:0000313" key="3">
    <source>
        <dbReference type="Proteomes" id="UP001358586"/>
    </source>
</evidence>
<protein>
    <submittedName>
        <fullName evidence="2">Uncharacterized protein</fullName>
    </submittedName>
</protein>
<evidence type="ECO:0000313" key="2">
    <source>
        <dbReference type="EMBL" id="KAK5818875.1"/>
    </source>
</evidence>
<dbReference type="Proteomes" id="UP001358586">
    <property type="component" value="Chromosome 7"/>
</dbReference>
<feature type="compositionally biased region" description="Low complexity" evidence="1">
    <location>
        <begin position="35"/>
        <end position="48"/>
    </location>
</feature>
<feature type="region of interest" description="Disordered" evidence="1">
    <location>
        <begin position="149"/>
        <end position="183"/>
    </location>
</feature>
<keyword evidence="3" id="KW-1185">Reference proteome</keyword>
<name>A0ABR0PCI1_GOSAR</name>
<sequence length="183" mass="20685">MVTKKIVTMARSKKDKHKAYFVAKPSKKRKIFQDSSSKSSFESNSNSSLSKNIPLYIMLQPRTKNLNVPDLAAKRDKRMNNIGKLLNCATTNNLEFDESIDETVGLTNHLHPTRPVKAYGKPIPKFKFSHKWLEGKQVFNELEEIHDSDSGIPEAKTTRKEVATPLDSNPISKGMRTKANVDL</sequence>
<evidence type="ECO:0000256" key="1">
    <source>
        <dbReference type="SAM" id="MobiDB-lite"/>
    </source>
</evidence>
<comment type="caution">
    <text evidence="2">The sequence shown here is derived from an EMBL/GenBank/DDBJ whole genome shotgun (WGS) entry which is preliminary data.</text>
</comment>
<gene>
    <name evidence="2" type="ORF">PVK06_023823</name>
</gene>